<feature type="chain" id="PRO_5003262559" evidence="1">
    <location>
        <begin position="18"/>
        <end position="281"/>
    </location>
</feature>
<dbReference type="InParanoid" id="F0XYW9"/>
<evidence type="ECO:0000256" key="1">
    <source>
        <dbReference type="SAM" id="SignalP"/>
    </source>
</evidence>
<dbReference type="Proteomes" id="UP000002729">
    <property type="component" value="Unassembled WGS sequence"/>
</dbReference>
<dbReference type="EMBL" id="GL833121">
    <property type="protein sequence ID" value="EGB11837.1"/>
    <property type="molecule type" value="Genomic_DNA"/>
</dbReference>
<dbReference type="InterPro" id="IPR023389">
    <property type="entry name" value="DOPA-like_sf"/>
</dbReference>
<sequence>MMVRFSMLVASLATTSARDRCVFNATDARCESAAYRGQYPLCALFQYADRSPIPCRGLVDADACDADKSPTPEAASWHVHVFFPNVDCGNCSGHFTREAANFTFAGAMRLRRDLAAFFNADAADAPIDEARALRDPAYDECIDGFGLVAGAPAKYHPSPCIYEVDAVKELGPFTDPATGLGYPNWSFLIPSNFWAPGLRDRTVAWFERRRERGDGGAYDVLFHPNTGCEARDHVDASSPDIRWLGERRPLDAAIFSCNALGCNQACPSDRGPPADCGTSSI</sequence>
<evidence type="ECO:0000313" key="2">
    <source>
        <dbReference type="EMBL" id="EGB11837.1"/>
    </source>
</evidence>
<feature type="signal peptide" evidence="1">
    <location>
        <begin position="1"/>
        <end position="17"/>
    </location>
</feature>
<dbReference type="SUPFAM" id="SSF143410">
    <property type="entry name" value="DOPA-like"/>
    <property type="match status" value="1"/>
</dbReference>
<dbReference type="AlphaFoldDB" id="F0XYW9"/>
<evidence type="ECO:0000313" key="3">
    <source>
        <dbReference type="Proteomes" id="UP000002729"/>
    </source>
</evidence>
<dbReference type="KEGG" id="aaf:AURANDRAFT_61053"/>
<proteinExistence type="predicted"/>
<dbReference type="OrthoDB" id="9970095at2759"/>
<dbReference type="RefSeq" id="XP_009032960.1">
    <property type="nucleotide sequence ID" value="XM_009034712.1"/>
</dbReference>
<dbReference type="GeneID" id="20223291"/>
<reference evidence="2 3" key="1">
    <citation type="journal article" date="2011" name="Proc. Natl. Acad. Sci. U.S.A.">
        <title>Niche of harmful alga Aureococcus anophagefferens revealed through ecogenomics.</title>
        <authorList>
            <person name="Gobler C.J."/>
            <person name="Berry D.L."/>
            <person name="Dyhrman S.T."/>
            <person name="Wilhelm S.W."/>
            <person name="Salamov A."/>
            <person name="Lobanov A.V."/>
            <person name="Zhang Y."/>
            <person name="Collier J.L."/>
            <person name="Wurch L.L."/>
            <person name="Kustka A.B."/>
            <person name="Dill B.D."/>
            <person name="Shah M."/>
            <person name="VerBerkmoes N.C."/>
            <person name="Kuo A."/>
            <person name="Terry A."/>
            <person name="Pangilinan J."/>
            <person name="Lindquist E.A."/>
            <person name="Lucas S."/>
            <person name="Paulsen I.T."/>
            <person name="Hattenrath-Lehmann T.K."/>
            <person name="Talmage S.C."/>
            <person name="Walker E.A."/>
            <person name="Koch F."/>
            <person name="Burson A.M."/>
            <person name="Marcoval M.A."/>
            <person name="Tang Y.Z."/>
            <person name="Lecleir G.R."/>
            <person name="Coyne K.J."/>
            <person name="Berg G.M."/>
            <person name="Bertrand E.M."/>
            <person name="Saito M.A."/>
            <person name="Gladyshev V.N."/>
            <person name="Grigoriev I.V."/>
        </authorList>
    </citation>
    <scope>NUCLEOTIDE SEQUENCE [LARGE SCALE GENOMIC DNA]</scope>
    <source>
        <strain evidence="3">CCMP 1984</strain>
    </source>
</reference>
<dbReference type="Gene3D" id="3.30.70.1240">
    <property type="entry name" value="DOPA-like domains"/>
    <property type="match status" value="1"/>
</dbReference>
<accession>F0XYW9</accession>
<keyword evidence="3" id="KW-1185">Reference proteome</keyword>
<organism evidence="3">
    <name type="scientific">Aureococcus anophagefferens</name>
    <name type="common">Harmful bloom alga</name>
    <dbReference type="NCBI Taxonomy" id="44056"/>
    <lineage>
        <taxon>Eukaryota</taxon>
        <taxon>Sar</taxon>
        <taxon>Stramenopiles</taxon>
        <taxon>Ochrophyta</taxon>
        <taxon>Pelagophyceae</taxon>
        <taxon>Pelagomonadales</taxon>
        <taxon>Pelagomonadaceae</taxon>
        <taxon>Aureococcus</taxon>
    </lineage>
</organism>
<keyword evidence="1" id="KW-0732">Signal</keyword>
<name>F0XYW9_AURAN</name>
<gene>
    <name evidence="2" type="ORF">AURANDRAFT_61053</name>
</gene>
<protein>
    <submittedName>
        <fullName evidence="2">Uncharacterized protein</fullName>
    </submittedName>
</protein>